<dbReference type="PROSITE" id="PS51059">
    <property type="entry name" value="PARP_CATALYTIC"/>
    <property type="match status" value="1"/>
</dbReference>
<dbReference type="RefSeq" id="XP_011454485.2">
    <property type="nucleotide sequence ID" value="XM_011456183.4"/>
</dbReference>
<keyword evidence="4 6" id="KW-0520">NAD</keyword>
<dbReference type="GO" id="GO:0005634">
    <property type="term" value="C:nucleus"/>
    <property type="evidence" value="ECO:0007669"/>
    <property type="project" value="UniProtKB-SubCell"/>
</dbReference>
<keyword evidence="2 6" id="KW-0328">Glycosyltransferase</keyword>
<evidence type="ECO:0000256" key="6">
    <source>
        <dbReference type="RuleBase" id="RU362114"/>
    </source>
</evidence>
<dbReference type="InterPro" id="IPR052056">
    <property type="entry name" value="Mono-ARTD/PARP"/>
</dbReference>
<dbReference type="GO" id="GO:0010629">
    <property type="term" value="P:negative regulation of gene expression"/>
    <property type="evidence" value="ECO:0007669"/>
    <property type="project" value="TreeGrafter"/>
</dbReference>
<dbReference type="SUPFAM" id="SSF56399">
    <property type="entry name" value="ADP-ribosylation"/>
    <property type="match status" value="1"/>
</dbReference>
<feature type="domain" description="Macro" evidence="9">
    <location>
        <begin position="222"/>
        <end position="407"/>
    </location>
</feature>
<feature type="domain" description="Macro" evidence="9">
    <location>
        <begin position="29"/>
        <end position="213"/>
    </location>
</feature>
<dbReference type="GO" id="GO:0003714">
    <property type="term" value="F:transcription corepressor activity"/>
    <property type="evidence" value="ECO:0007669"/>
    <property type="project" value="TreeGrafter"/>
</dbReference>
<dbReference type="InterPro" id="IPR012317">
    <property type="entry name" value="Poly(ADP-ribose)pol_cat_dom"/>
</dbReference>
<evidence type="ECO:0000256" key="7">
    <source>
        <dbReference type="SAM" id="MobiDB-lite"/>
    </source>
</evidence>
<dbReference type="InterPro" id="IPR043472">
    <property type="entry name" value="Macro_dom-like"/>
</dbReference>
<proteinExistence type="predicted"/>
<evidence type="ECO:0000313" key="10">
    <source>
        <dbReference type="EnsemblMetazoa" id="G21376.1:cds"/>
    </source>
</evidence>
<feature type="compositionally biased region" description="Basic and acidic residues" evidence="7">
    <location>
        <begin position="15"/>
        <end position="27"/>
    </location>
</feature>
<protein>
    <recommendedName>
        <fullName evidence="6">Poly [ADP-ribose] polymerase</fullName>
        <shortName evidence="6">PARP</shortName>
        <ecNumber evidence="6">2.4.2.-</ecNumber>
    </recommendedName>
</protein>
<evidence type="ECO:0000256" key="5">
    <source>
        <dbReference type="ARBA" id="ARBA00023242"/>
    </source>
</evidence>
<dbReference type="Pfam" id="PF01661">
    <property type="entry name" value="Macro"/>
    <property type="match status" value="2"/>
</dbReference>
<dbReference type="GO" id="GO:0005737">
    <property type="term" value="C:cytoplasm"/>
    <property type="evidence" value="ECO:0007669"/>
    <property type="project" value="TreeGrafter"/>
</dbReference>
<dbReference type="EnsemblMetazoa" id="G21376.5">
    <property type="protein sequence ID" value="G21376.5:cds"/>
    <property type="gene ID" value="G21376"/>
</dbReference>
<dbReference type="Gene3D" id="3.40.220.10">
    <property type="entry name" value="Leucine Aminopeptidase, subunit E, domain 1"/>
    <property type="match status" value="2"/>
</dbReference>
<evidence type="ECO:0000256" key="4">
    <source>
        <dbReference type="ARBA" id="ARBA00023027"/>
    </source>
</evidence>
<dbReference type="GO" id="GO:0003950">
    <property type="term" value="F:NAD+ poly-ADP-ribosyltransferase activity"/>
    <property type="evidence" value="ECO:0007669"/>
    <property type="project" value="UniProtKB-UniRule"/>
</dbReference>
<reference evidence="10" key="1">
    <citation type="submission" date="2022-08" db="UniProtKB">
        <authorList>
            <consortium name="EnsemblMetazoa"/>
        </authorList>
    </citation>
    <scope>IDENTIFICATION</scope>
    <source>
        <strain evidence="10">05x7-T-G4-1.051#20</strain>
    </source>
</reference>
<dbReference type="OrthoDB" id="6071975at2759"/>
<evidence type="ECO:0000256" key="1">
    <source>
        <dbReference type="ARBA" id="ARBA00004123"/>
    </source>
</evidence>
<evidence type="ECO:0000259" key="8">
    <source>
        <dbReference type="PROSITE" id="PS51059"/>
    </source>
</evidence>
<dbReference type="Pfam" id="PF00644">
    <property type="entry name" value="PARP"/>
    <property type="match status" value="1"/>
</dbReference>
<organism evidence="10 11">
    <name type="scientific">Magallana gigas</name>
    <name type="common">Pacific oyster</name>
    <name type="synonym">Crassostrea gigas</name>
    <dbReference type="NCBI Taxonomy" id="29159"/>
    <lineage>
        <taxon>Eukaryota</taxon>
        <taxon>Metazoa</taxon>
        <taxon>Spiralia</taxon>
        <taxon>Lophotrochozoa</taxon>
        <taxon>Mollusca</taxon>
        <taxon>Bivalvia</taxon>
        <taxon>Autobranchia</taxon>
        <taxon>Pteriomorphia</taxon>
        <taxon>Ostreida</taxon>
        <taxon>Ostreoidea</taxon>
        <taxon>Ostreidae</taxon>
        <taxon>Magallana</taxon>
    </lineage>
</organism>
<dbReference type="Proteomes" id="UP000005408">
    <property type="component" value="Unassembled WGS sequence"/>
</dbReference>
<dbReference type="EC" id="2.4.2.-" evidence="6"/>
<keyword evidence="5" id="KW-0539">Nucleus</keyword>
<dbReference type="EnsemblMetazoa" id="G21376.6">
    <property type="protein sequence ID" value="G21376.6:cds"/>
    <property type="gene ID" value="G21376"/>
</dbReference>
<dbReference type="SUPFAM" id="SSF52949">
    <property type="entry name" value="Macro domain-like"/>
    <property type="match status" value="2"/>
</dbReference>
<dbReference type="Gene3D" id="3.90.228.10">
    <property type="match status" value="1"/>
</dbReference>
<name>A0A8W8K0N2_MAGGI</name>
<comment type="subcellular location">
    <subcellularLocation>
        <location evidence="1">Nucleus</location>
    </subcellularLocation>
</comment>
<evidence type="ECO:0000259" key="9">
    <source>
        <dbReference type="PROSITE" id="PS51154"/>
    </source>
</evidence>
<accession>A0A8W8K0N2</accession>
<keyword evidence="3 6" id="KW-0808">Transferase</keyword>
<dbReference type="InterPro" id="IPR002589">
    <property type="entry name" value="Macro_dom"/>
</dbReference>
<dbReference type="AlphaFoldDB" id="A0A8W8K0N2"/>
<evidence type="ECO:0000256" key="2">
    <source>
        <dbReference type="ARBA" id="ARBA00022676"/>
    </source>
</evidence>
<sequence>MSSEKLSLLDSIEPTDSRTQEDKKETELTDFGYSRKYKNVRISVKEGALEKEQVDVIVNSTSDKLELRHGRGSKALLDAAGAGLQTECKQKYPMGIQKGDVAVTGAGNLRCKFIFHGSLKRYGSQDAEKIHMAFISKCLKGLDRKKLSSIAFPGLTTGLHKFPKKVAAKNTCCALAQYIDANPNTRVKEVRFVIHAEDKETYEAFCDAIKVWDLNPNLGIERKEICRFKMNQISVTIKVDKIEEERVDMIVNSVNKSLDLDKGSLCKAIITAAGSKVAEECRRDHPSGVSEGNVVVTSAGNLKCEKLCHACVPPHEQKSNDVSVKVLQKIVIKCLKKADKKQLTSVALPALGTRYNNYPPRVSAAGVLKGIDQFSKSHTRSSVKIVVIVLYGGNQHEEILKAFVDEAAPYQGACSGPERGTQEFCRQQYQIELHPPEYWTEYTSDKSVKSWKADCDDDSFKLLDVDSTTYKAVEKLVQSTWQPKKLGHGRDAKGLSDLNYTSIKVLKVQRLENIDLYENYCHFCSSLFNKAGVIGVFDKLSSISQGSKDIFTTDCLEEDSVLKKELYPEINEHFLFHGTKPETYKKILSQGLDFRMAKEYGMFGQGVYLAESSTKADQYTDPRTTRNKGEKRMFLARTCLGKIHLAKEKKEKLQRPPCFQTGCESDSCEHSERQRCDSVVGDGSWIFREFVTYHHYQTYPEYLITYDRV</sequence>
<evidence type="ECO:0000256" key="3">
    <source>
        <dbReference type="ARBA" id="ARBA00022679"/>
    </source>
</evidence>
<dbReference type="GeneID" id="105347212"/>
<evidence type="ECO:0000313" key="11">
    <source>
        <dbReference type="Proteomes" id="UP000005408"/>
    </source>
</evidence>
<dbReference type="PANTHER" id="PTHR14453:SF67">
    <property type="entry name" value="POLY [ADP-RIBOSE] POLYMERASE"/>
    <property type="match status" value="1"/>
</dbReference>
<dbReference type="PROSITE" id="PS51154">
    <property type="entry name" value="MACRO"/>
    <property type="match status" value="2"/>
</dbReference>
<dbReference type="SMART" id="SM00506">
    <property type="entry name" value="A1pp"/>
    <property type="match status" value="2"/>
</dbReference>
<dbReference type="PANTHER" id="PTHR14453">
    <property type="entry name" value="PARP/ZINC FINGER CCCH TYPE DOMAIN CONTAINING PROTEIN"/>
    <property type="match status" value="1"/>
</dbReference>
<dbReference type="OMA" id="DQFLLFF"/>
<dbReference type="KEGG" id="crg:105347212"/>
<dbReference type="EnsemblMetazoa" id="G21376.1">
    <property type="protein sequence ID" value="G21376.1:cds"/>
    <property type="gene ID" value="G21376"/>
</dbReference>
<keyword evidence="11" id="KW-1185">Reference proteome</keyword>
<feature type="domain" description="PARP catalytic" evidence="8">
    <location>
        <begin position="445"/>
        <end position="709"/>
    </location>
</feature>
<feature type="region of interest" description="Disordered" evidence="7">
    <location>
        <begin position="1"/>
        <end position="27"/>
    </location>
</feature>